<dbReference type="EnsemblMetazoa" id="ACUA005802-RA">
    <property type="protein sequence ID" value="ACUA005802-PA"/>
    <property type="gene ID" value="ACUA005802"/>
</dbReference>
<sequence>MSVRWESPGIGRRRRSDDNVDECEISMLTSDDGDHSRSRNGSLSRQRMEQEHRASKVGDEVHRPTSGGRCPVAMVDADLSDDGESMLDPNDTDEIMVLDEASERLLGKWNGNAKDSDRPLGGSASERAVAEAERGAFVLIRLLPCGGYGFAGSIYVYSNVSDVLCEKAPQKDQRLFWVEI</sequence>
<evidence type="ECO:0000313" key="2">
    <source>
        <dbReference type="EnsemblMetazoa" id="ACUA005802-PA"/>
    </source>
</evidence>
<feature type="compositionally biased region" description="Basic and acidic residues" evidence="1">
    <location>
        <begin position="46"/>
        <end position="63"/>
    </location>
</feature>
<dbReference type="AlphaFoldDB" id="A0A182LZM0"/>
<reference evidence="2" key="2">
    <citation type="submission" date="2020-05" db="UniProtKB">
        <authorList>
            <consortium name="EnsemblMetazoa"/>
        </authorList>
    </citation>
    <scope>IDENTIFICATION</scope>
    <source>
        <strain evidence="2">A-37</strain>
    </source>
</reference>
<dbReference type="EMBL" id="AXCM01003854">
    <property type="status" value="NOT_ANNOTATED_CDS"/>
    <property type="molecule type" value="Genomic_DNA"/>
</dbReference>
<protein>
    <submittedName>
        <fullName evidence="2">Uncharacterized protein</fullName>
    </submittedName>
</protein>
<dbReference type="Proteomes" id="UP000075883">
    <property type="component" value="Unassembled WGS sequence"/>
</dbReference>
<evidence type="ECO:0000256" key="1">
    <source>
        <dbReference type="SAM" id="MobiDB-lite"/>
    </source>
</evidence>
<organism evidence="2 3">
    <name type="scientific">Anopheles culicifacies</name>
    <dbReference type="NCBI Taxonomy" id="139723"/>
    <lineage>
        <taxon>Eukaryota</taxon>
        <taxon>Metazoa</taxon>
        <taxon>Ecdysozoa</taxon>
        <taxon>Arthropoda</taxon>
        <taxon>Hexapoda</taxon>
        <taxon>Insecta</taxon>
        <taxon>Pterygota</taxon>
        <taxon>Neoptera</taxon>
        <taxon>Endopterygota</taxon>
        <taxon>Diptera</taxon>
        <taxon>Nematocera</taxon>
        <taxon>Culicoidea</taxon>
        <taxon>Culicidae</taxon>
        <taxon>Anophelinae</taxon>
        <taxon>Anopheles</taxon>
        <taxon>culicifacies species complex</taxon>
    </lineage>
</organism>
<name>A0A182LZM0_9DIPT</name>
<reference evidence="3" key="1">
    <citation type="submission" date="2013-09" db="EMBL/GenBank/DDBJ databases">
        <title>The Genome Sequence of Anopheles culicifacies species A.</title>
        <authorList>
            <consortium name="The Broad Institute Genomics Platform"/>
            <person name="Neafsey D.E."/>
            <person name="Besansky N."/>
            <person name="Howell P."/>
            <person name="Walton C."/>
            <person name="Young S.K."/>
            <person name="Zeng Q."/>
            <person name="Gargeya S."/>
            <person name="Fitzgerald M."/>
            <person name="Haas B."/>
            <person name="Abouelleil A."/>
            <person name="Allen A.W."/>
            <person name="Alvarado L."/>
            <person name="Arachchi H.M."/>
            <person name="Berlin A.M."/>
            <person name="Chapman S.B."/>
            <person name="Gainer-Dewar J."/>
            <person name="Goldberg J."/>
            <person name="Griggs A."/>
            <person name="Gujja S."/>
            <person name="Hansen M."/>
            <person name="Howarth C."/>
            <person name="Imamovic A."/>
            <person name="Ireland A."/>
            <person name="Larimer J."/>
            <person name="McCowan C."/>
            <person name="Murphy C."/>
            <person name="Pearson M."/>
            <person name="Poon T.W."/>
            <person name="Priest M."/>
            <person name="Roberts A."/>
            <person name="Saif S."/>
            <person name="Shea T."/>
            <person name="Sisk P."/>
            <person name="Sykes S."/>
            <person name="Wortman J."/>
            <person name="Nusbaum C."/>
            <person name="Birren B."/>
        </authorList>
    </citation>
    <scope>NUCLEOTIDE SEQUENCE [LARGE SCALE GENOMIC DNA]</scope>
    <source>
        <strain evidence="3">A-37</strain>
    </source>
</reference>
<accession>A0A182LZM0</accession>
<dbReference type="VEuPathDB" id="VectorBase:ACUA005802"/>
<keyword evidence="3" id="KW-1185">Reference proteome</keyword>
<evidence type="ECO:0000313" key="3">
    <source>
        <dbReference type="Proteomes" id="UP000075883"/>
    </source>
</evidence>
<feature type="region of interest" description="Disordered" evidence="1">
    <location>
        <begin position="1"/>
        <end position="74"/>
    </location>
</feature>
<proteinExistence type="predicted"/>